<organism evidence="2 3">
    <name type="scientific">Salinomyces thailandicus</name>
    <dbReference type="NCBI Taxonomy" id="706561"/>
    <lineage>
        <taxon>Eukaryota</taxon>
        <taxon>Fungi</taxon>
        <taxon>Dikarya</taxon>
        <taxon>Ascomycota</taxon>
        <taxon>Pezizomycotina</taxon>
        <taxon>Dothideomycetes</taxon>
        <taxon>Dothideomycetidae</taxon>
        <taxon>Mycosphaerellales</taxon>
        <taxon>Teratosphaeriaceae</taxon>
        <taxon>Salinomyces</taxon>
    </lineage>
</organism>
<keyword evidence="1" id="KW-0472">Membrane</keyword>
<gene>
    <name evidence="2" type="ORF">B0A50_05143</name>
</gene>
<feature type="transmembrane region" description="Helical" evidence="1">
    <location>
        <begin position="6"/>
        <end position="30"/>
    </location>
</feature>
<protein>
    <submittedName>
        <fullName evidence="2">Uncharacterized protein</fullName>
    </submittedName>
</protein>
<sequence>MSDVASITIAVVSLVSSILTALAGGWWAFYSEERKDRIQTERLLRKYRDPLLLAAQDLQARLYNVVGQALVERFLERGQQSDDGQQYKDALYIYTAFLFGQYLCWVYILRRQTRFLCFTTQKKTSTKTLIELLDCIASVLNTDKHTELPFRLWKGHQLAIGELMCVLEGDELMCMGFSTFTRKWKEAESSSQEAVAFCNWFQPIVSGIKSMDEASKEGQKCPDDRLRRLQHCLGDLVSALDINGIRSLGTSSKIKDVPHCPCQDCQTSFKSTKYQADVISARQGEIA</sequence>
<evidence type="ECO:0000313" key="2">
    <source>
        <dbReference type="EMBL" id="TKA26364.1"/>
    </source>
</evidence>
<keyword evidence="1" id="KW-0812">Transmembrane</keyword>
<keyword evidence="3" id="KW-1185">Reference proteome</keyword>
<evidence type="ECO:0000313" key="3">
    <source>
        <dbReference type="Proteomes" id="UP000308549"/>
    </source>
</evidence>
<dbReference type="AlphaFoldDB" id="A0A4U0TVR3"/>
<name>A0A4U0TVR3_9PEZI</name>
<reference evidence="2 3" key="1">
    <citation type="submission" date="2017-03" db="EMBL/GenBank/DDBJ databases">
        <title>Genomes of endolithic fungi from Antarctica.</title>
        <authorList>
            <person name="Coleine C."/>
            <person name="Masonjones S."/>
            <person name="Stajich J.E."/>
        </authorList>
    </citation>
    <scope>NUCLEOTIDE SEQUENCE [LARGE SCALE GENOMIC DNA]</scope>
    <source>
        <strain evidence="2 3">CCFEE 6315</strain>
    </source>
</reference>
<comment type="caution">
    <text evidence="2">The sequence shown here is derived from an EMBL/GenBank/DDBJ whole genome shotgun (WGS) entry which is preliminary data.</text>
</comment>
<evidence type="ECO:0000256" key="1">
    <source>
        <dbReference type="SAM" id="Phobius"/>
    </source>
</evidence>
<proteinExistence type="predicted"/>
<accession>A0A4U0TVR3</accession>
<dbReference type="OrthoDB" id="531190at2759"/>
<dbReference type="Proteomes" id="UP000308549">
    <property type="component" value="Unassembled WGS sequence"/>
</dbReference>
<feature type="transmembrane region" description="Helical" evidence="1">
    <location>
        <begin position="91"/>
        <end position="109"/>
    </location>
</feature>
<keyword evidence="1" id="KW-1133">Transmembrane helix</keyword>
<dbReference type="EMBL" id="NAJL01000029">
    <property type="protein sequence ID" value="TKA26364.1"/>
    <property type="molecule type" value="Genomic_DNA"/>
</dbReference>